<evidence type="ECO:0000313" key="2">
    <source>
        <dbReference type="Proteomes" id="UP001185092"/>
    </source>
</evidence>
<dbReference type="InterPro" id="IPR028994">
    <property type="entry name" value="Integrin_alpha_N"/>
</dbReference>
<organism evidence="1 2">
    <name type="scientific">Aureibacter tunicatorum</name>
    <dbReference type="NCBI Taxonomy" id="866807"/>
    <lineage>
        <taxon>Bacteria</taxon>
        <taxon>Pseudomonadati</taxon>
        <taxon>Bacteroidota</taxon>
        <taxon>Cytophagia</taxon>
        <taxon>Cytophagales</taxon>
        <taxon>Persicobacteraceae</taxon>
        <taxon>Aureibacter</taxon>
    </lineage>
</organism>
<dbReference type="Pfam" id="PF13585">
    <property type="entry name" value="CHU_C"/>
    <property type="match status" value="1"/>
</dbReference>
<accession>A0AAE3XS35</accession>
<reference evidence="1" key="1">
    <citation type="submission" date="2023-07" db="EMBL/GenBank/DDBJ databases">
        <title>Genomic Encyclopedia of Type Strains, Phase IV (KMG-IV): sequencing the most valuable type-strain genomes for metagenomic binning, comparative biology and taxonomic classification.</title>
        <authorList>
            <person name="Goeker M."/>
        </authorList>
    </citation>
    <scope>NUCLEOTIDE SEQUENCE</scope>
    <source>
        <strain evidence="1">DSM 26174</strain>
    </source>
</reference>
<keyword evidence="2" id="KW-1185">Reference proteome</keyword>
<dbReference type="SUPFAM" id="SSF69318">
    <property type="entry name" value="Integrin alpha N-terminal domain"/>
    <property type="match status" value="1"/>
</dbReference>
<dbReference type="NCBIfam" id="TIGR04131">
    <property type="entry name" value="Bac_Flav_CTERM"/>
    <property type="match status" value="1"/>
</dbReference>
<proteinExistence type="predicted"/>
<dbReference type="InterPro" id="IPR026341">
    <property type="entry name" value="T9SS_type_B"/>
</dbReference>
<comment type="caution">
    <text evidence="1">The sequence shown here is derived from an EMBL/GenBank/DDBJ whole genome shotgun (WGS) entry which is preliminary data.</text>
</comment>
<evidence type="ECO:0000313" key="1">
    <source>
        <dbReference type="EMBL" id="MDR6241004.1"/>
    </source>
</evidence>
<gene>
    <name evidence="1" type="ORF">HNQ88_004080</name>
</gene>
<dbReference type="EMBL" id="JAVDQD010000006">
    <property type="protein sequence ID" value="MDR6241004.1"/>
    <property type="molecule type" value="Genomic_DNA"/>
</dbReference>
<name>A0AAE3XS35_9BACT</name>
<sequence>MSLNICLSQAEDSTFILQRTYKLDSTFNKSKNLQGFIYNIDNRKGQDLILWNKSDSAQIRILKLDYHALTYIPPIDTLSLDSLQLDSLAQDSLLLDSLFLGSLAQDSIALDSLINDSTLVELPDFIDESVYTFKNVSDQLIYVNYLINKEFYQPSLVALTIDETSSTINILTNSNGVDALLLKYHRSIEDFIIKGGVVRDLNNDGNDDIIVWSEDEVKVFSMPFHSNGLEEEQEINTNDEDDELLRNVFSKKFESNEVLSVYTRDINHDSYADFVIVTDESQILFKNDSYLSFKEEIEYQFFSNMIPVNTEFDIVGNDAVRDLLVADQNDNLSVVDESFDLRPLNISYHGQFSAVDINNDGYRDLISSNIHGQSPELFLGGPFSKYERNTNLLSDSSLIGSMIFTLDLNYDGSVDFISLNDSSASYFINKSKEANREPFFKSLNRQFRMVRDNLELTWDPAFDDHTSSEEISYELFVSGIIYQNLALDYTDSIVFRTITNLGKHTSKPMFNVKIEEPGLYHWGVIGVDNADHFKAKFSGSGDPANCGGSGGGICINIESKDGVYCPGDTLWLKLPTGQLAEWYSFKEGSLGLKDSIQFVVKEDDMIFGNSRSEGGLSRMDSQNSDNCLDNLFYSIRTYKENETVENLCIGTEFILPASPIAYDRVIVDNFTGQLMGNDTVRIEEVKEYSYDIWLDEEKTCPFGTFKLHGNKVDILSSNTSYDILHNDSISISLSGGVRYTLFDGFDHQDIEEELGLRPPLDTTFSVFAYDIYDCKDSVDISVNVSHKLFIPTLFTPNDDGVDDQFKIYGSAFVEGFSWTIYNRSGEVVYQTENLRQAVRSGWDGKLNGVKLPADMYYWKLGGKFPEGENANAEGKTMGYFNLAY</sequence>
<protein>
    <submittedName>
        <fullName evidence="1">Gliding motility-associated-like protein</fullName>
    </submittedName>
</protein>
<dbReference type="Proteomes" id="UP001185092">
    <property type="component" value="Unassembled WGS sequence"/>
</dbReference>
<dbReference type="AlphaFoldDB" id="A0AAE3XS35"/>
<dbReference type="RefSeq" id="WP_309941434.1">
    <property type="nucleotide sequence ID" value="NZ_AP025305.1"/>
</dbReference>